<dbReference type="AlphaFoldDB" id="A0A9D1E307"/>
<name>A0A9D1E307_9BACT</name>
<dbReference type="Pfam" id="PF13936">
    <property type="entry name" value="HTH_38"/>
    <property type="match status" value="1"/>
</dbReference>
<organism evidence="2 3">
    <name type="scientific">Candidatus Fimimonas gallinarum</name>
    <dbReference type="NCBI Taxonomy" id="2840821"/>
    <lineage>
        <taxon>Bacteria</taxon>
        <taxon>Pseudomonadati</taxon>
        <taxon>Myxococcota</taxon>
        <taxon>Myxococcia</taxon>
        <taxon>Myxococcales</taxon>
        <taxon>Cystobacterineae</taxon>
        <taxon>Myxococcaceae</taxon>
        <taxon>Myxococcaceae incertae sedis</taxon>
        <taxon>Candidatus Fimimonas</taxon>
    </lineage>
</organism>
<dbReference type="InterPro" id="IPR025246">
    <property type="entry name" value="IS30-like_HTH"/>
</dbReference>
<accession>A0A9D1E307</accession>
<reference evidence="2" key="1">
    <citation type="submission" date="2020-10" db="EMBL/GenBank/DDBJ databases">
        <authorList>
            <person name="Gilroy R."/>
        </authorList>
    </citation>
    <scope>NUCLEOTIDE SEQUENCE</scope>
    <source>
        <strain evidence="2">CHK121-14286</strain>
    </source>
</reference>
<protein>
    <submittedName>
        <fullName evidence="2">Helix-turn-helix domain-containing protein</fullName>
    </submittedName>
</protein>
<comment type="caution">
    <text evidence="2">The sequence shown here is derived from an EMBL/GenBank/DDBJ whole genome shotgun (WGS) entry which is preliminary data.</text>
</comment>
<dbReference type="Proteomes" id="UP000824200">
    <property type="component" value="Unassembled WGS sequence"/>
</dbReference>
<reference evidence="2" key="2">
    <citation type="journal article" date="2021" name="PeerJ">
        <title>Extensive microbial diversity within the chicken gut microbiome revealed by metagenomics and culture.</title>
        <authorList>
            <person name="Gilroy R."/>
            <person name="Ravi A."/>
            <person name="Getino M."/>
            <person name="Pursley I."/>
            <person name="Horton D.L."/>
            <person name="Alikhan N.F."/>
            <person name="Baker D."/>
            <person name="Gharbi K."/>
            <person name="Hall N."/>
            <person name="Watson M."/>
            <person name="Adriaenssens E.M."/>
            <person name="Foster-Nyarko E."/>
            <person name="Jarju S."/>
            <person name="Secka A."/>
            <person name="Antonio M."/>
            <person name="Oren A."/>
            <person name="Chaudhuri R.R."/>
            <person name="La Ragione R."/>
            <person name="Hildebrand F."/>
            <person name="Pallen M.J."/>
        </authorList>
    </citation>
    <scope>NUCLEOTIDE SEQUENCE</scope>
    <source>
        <strain evidence="2">CHK121-14286</strain>
    </source>
</reference>
<evidence type="ECO:0000259" key="1">
    <source>
        <dbReference type="Pfam" id="PF13936"/>
    </source>
</evidence>
<dbReference type="Gene3D" id="1.10.10.60">
    <property type="entry name" value="Homeodomain-like"/>
    <property type="match status" value="1"/>
</dbReference>
<gene>
    <name evidence="2" type="ORF">IAC95_00240</name>
</gene>
<dbReference type="EMBL" id="DVHL01000002">
    <property type="protein sequence ID" value="HIR65311.1"/>
    <property type="molecule type" value="Genomic_DNA"/>
</dbReference>
<evidence type="ECO:0000313" key="3">
    <source>
        <dbReference type="Proteomes" id="UP000824200"/>
    </source>
</evidence>
<feature type="non-terminal residue" evidence="2">
    <location>
        <position position="37"/>
    </location>
</feature>
<sequence length="37" mass="4460">MNYHHLTIEERCCIREYYKKGKSFREIAKLIGRNAST</sequence>
<feature type="domain" description="Transposase IS30-like HTH" evidence="1">
    <location>
        <begin position="3"/>
        <end position="37"/>
    </location>
</feature>
<evidence type="ECO:0000313" key="2">
    <source>
        <dbReference type="EMBL" id="HIR65311.1"/>
    </source>
</evidence>
<proteinExistence type="predicted"/>